<comment type="caution">
    <text evidence="6">The sequence shown here is derived from an EMBL/GenBank/DDBJ whole genome shotgun (WGS) entry which is preliminary data.</text>
</comment>
<sequence>MKKTNIFYWVFTGLLAFLMLGSAIPDIISHPVAIKGMHEDLGYPVYFIPFIGVAKFLGVVAILTPGFHRLKEWAYAGFFFDLIGATYSIYMAGKPDWIYNLIPLALLTTAYMFYQKRRKLQQAGATTHYTGVAVA</sequence>
<evidence type="ECO:0000313" key="7">
    <source>
        <dbReference type="Proteomes" id="UP000677244"/>
    </source>
</evidence>
<gene>
    <name evidence="6" type="ORF">J7I42_17065</name>
</gene>
<keyword evidence="3 5" id="KW-1133">Transmembrane helix</keyword>
<keyword evidence="7" id="KW-1185">Reference proteome</keyword>
<evidence type="ECO:0000256" key="5">
    <source>
        <dbReference type="SAM" id="Phobius"/>
    </source>
</evidence>
<reference evidence="6 7" key="1">
    <citation type="submission" date="2021-03" db="EMBL/GenBank/DDBJ databases">
        <title>Assistant Professor.</title>
        <authorList>
            <person name="Huq M.A."/>
        </authorList>
    </citation>
    <scope>NUCLEOTIDE SEQUENCE [LARGE SCALE GENOMIC DNA]</scope>
    <source>
        <strain evidence="6 7">MAH-29</strain>
    </source>
</reference>
<proteinExistence type="predicted"/>
<dbReference type="Pfam" id="PF13564">
    <property type="entry name" value="DoxX_2"/>
    <property type="match status" value="1"/>
</dbReference>
<evidence type="ECO:0000256" key="2">
    <source>
        <dbReference type="ARBA" id="ARBA00022692"/>
    </source>
</evidence>
<feature type="transmembrane region" description="Helical" evidence="5">
    <location>
        <begin position="41"/>
        <end position="61"/>
    </location>
</feature>
<name>A0ABS3YVT9_9BACT</name>
<protein>
    <submittedName>
        <fullName evidence="6">DoxX family protein</fullName>
    </submittedName>
</protein>
<evidence type="ECO:0000256" key="4">
    <source>
        <dbReference type="ARBA" id="ARBA00023136"/>
    </source>
</evidence>
<comment type="subcellular location">
    <subcellularLocation>
        <location evidence="1">Membrane</location>
        <topology evidence="1">Multi-pass membrane protein</topology>
    </subcellularLocation>
</comment>
<dbReference type="PIRSF" id="PIRSF030066">
    <property type="entry name" value="UCP030066"/>
    <property type="match status" value="1"/>
</dbReference>
<evidence type="ECO:0000256" key="3">
    <source>
        <dbReference type="ARBA" id="ARBA00022989"/>
    </source>
</evidence>
<keyword evidence="4 5" id="KW-0472">Membrane</keyword>
<dbReference type="InterPro" id="IPR032808">
    <property type="entry name" value="DoxX"/>
</dbReference>
<dbReference type="EMBL" id="JAGHKO010000004">
    <property type="protein sequence ID" value="MBO9201998.1"/>
    <property type="molecule type" value="Genomic_DNA"/>
</dbReference>
<feature type="transmembrane region" description="Helical" evidence="5">
    <location>
        <begin position="73"/>
        <end position="91"/>
    </location>
</feature>
<organism evidence="6 7">
    <name type="scientific">Niastella soli</name>
    <dbReference type="NCBI Taxonomy" id="2821487"/>
    <lineage>
        <taxon>Bacteria</taxon>
        <taxon>Pseudomonadati</taxon>
        <taxon>Bacteroidota</taxon>
        <taxon>Chitinophagia</taxon>
        <taxon>Chitinophagales</taxon>
        <taxon>Chitinophagaceae</taxon>
        <taxon>Niastella</taxon>
    </lineage>
</organism>
<dbReference type="RefSeq" id="WP_209140051.1">
    <property type="nucleotide sequence ID" value="NZ_JAGHKO010000004.1"/>
</dbReference>
<accession>A0ABS3YVT9</accession>
<dbReference type="Proteomes" id="UP000677244">
    <property type="component" value="Unassembled WGS sequence"/>
</dbReference>
<dbReference type="InterPro" id="IPR016944">
    <property type="entry name" value="UCP030066"/>
</dbReference>
<evidence type="ECO:0000313" key="6">
    <source>
        <dbReference type="EMBL" id="MBO9201998.1"/>
    </source>
</evidence>
<keyword evidence="2 5" id="KW-0812">Transmembrane</keyword>
<evidence type="ECO:0000256" key="1">
    <source>
        <dbReference type="ARBA" id="ARBA00004141"/>
    </source>
</evidence>
<feature type="transmembrane region" description="Helical" evidence="5">
    <location>
        <begin position="97"/>
        <end position="114"/>
    </location>
</feature>